<dbReference type="OrthoDB" id="1819027at2"/>
<evidence type="ECO:0000256" key="1">
    <source>
        <dbReference type="ARBA" id="ARBA00004370"/>
    </source>
</evidence>
<dbReference type="GO" id="GO:0005886">
    <property type="term" value="C:plasma membrane"/>
    <property type="evidence" value="ECO:0007669"/>
    <property type="project" value="UniProtKB-SubCell"/>
</dbReference>
<evidence type="ECO:0000313" key="11">
    <source>
        <dbReference type="Proteomes" id="UP000293846"/>
    </source>
</evidence>
<dbReference type="InterPro" id="IPR013685">
    <property type="entry name" value="POTRA_FtsQ_type"/>
</dbReference>
<organism evidence="10 11">
    <name type="scientific">Cytobacillus praedii</name>
    <dbReference type="NCBI Taxonomy" id="1742358"/>
    <lineage>
        <taxon>Bacteria</taxon>
        <taxon>Bacillati</taxon>
        <taxon>Bacillota</taxon>
        <taxon>Bacilli</taxon>
        <taxon>Bacillales</taxon>
        <taxon>Bacillaceae</taxon>
        <taxon>Cytobacillus</taxon>
    </lineage>
</organism>
<dbReference type="Pfam" id="PF03799">
    <property type="entry name" value="FtsQ_DivIB_C"/>
    <property type="match status" value="1"/>
</dbReference>
<keyword evidence="5 8" id="KW-1133">Transmembrane helix</keyword>
<dbReference type="Pfam" id="PF08478">
    <property type="entry name" value="POTRA_1"/>
    <property type="match status" value="1"/>
</dbReference>
<evidence type="ECO:0000256" key="5">
    <source>
        <dbReference type="ARBA" id="ARBA00022989"/>
    </source>
</evidence>
<gene>
    <name evidence="8" type="primary">divIB</name>
    <name evidence="10" type="ORF">E0Y62_02230</name>
</gene>
<name>A0A4R1B110_9BACI</name>
<dbReference type="PANTHER" id="PTHR37820:SF1">
    <property type="entry name" value="CELL DIVISION PROTEIN FTSQ"/>
    <property type="match status" value="1"/>
</dbReference>
<sequence>MENGKIVSLEDRIPKLKQQRRKKANRRLVFLLLLFFSIIVFIVYFQSPLSHVHKIEVLGNSFYSDQELLDSAGLSENTNIWKVKEKTVEEKLKKLPEIKDATVKVHLPSSVSITIKEYKRIAYIKKDKSYLPVNENGKILKHIGKNGEIPANAPILIGFSEGNVLNEMIEELGKLPDEVFNSISEIHHSPKETDAYHVTLFMNDGFEVSATIRSFSEKMAHYPSIVSQLDPAKEGVIDIEVGSYFKAYEQKGADENEDKEEAEGEG</sequence>
<dbReference type="InterPro" id="IPR026580">
    <property type="entry name" value="DivIB"/>
</dbReference>
<dbReference type="EMBL" id="SJTH01000002">
    <property type="protein sequence ID" value="TCJ06073.1"/>
    <property type="molecule type" value="Genomic_DNA"/>
</dbReference>
<dbReference type="GO" id="GO:0032153">
    <property type="term" value="C:cell division site"/>
    <property type="evidence" value="ECO:0007669"/>
    <property type="project" value="UniProtKB-UniRule"/>
</dbReference>
<dbReference type="Gene3D" id="3.10.20.310">
    <property type="entry name" value="membrane protein fhac"/>
    <property type="match status" value="1"/>
</dbReference>
<evidence type="ECO:0000256" key="3">
    <source>
        <dbReference type="ARBA" id="ARBA00022618"/>
    </source>
</evidence>
<dbReference type="Proteomes" id="UP000293846">
    <property type="component" value="Unassembled WGS sequence"/>
</dbReference>
<dbReference type="RefSeq" id="WP_057766623.1">
    <property type="nucleotide sequence ID" value="NZ_CP183326.1"/>
</dbReference>
<keyword evidence="11" id="KW-1185">Reference proteome</keyword>
<evidence type="ECO:0000259" key="9">
    <source>
        <dbReference type="PROSITE" id="PS51779"/>
    </source>
</evidence>
<evidence type="ECO:0000256" key="8">
    <source>
        <dbReference type="HAMAP-Rule" id="MF_00912"/>
    </source>
</evidence>
<dbReference type="Gene3D" id="3.40.50.10960">
    <property type="match status" value="1"/>
</dbReference>
<accession>A0A4R1B110</accession>
<feature type="transmembrane region" description="Helical" evidence="8">
    <location>
        <begin position="28"/>
        <end position="45"/>
    </location>
</feature>
<evidence type="ECO:0000256" key="7">
    <source>
        <dbReference type="ARBA" id="ARBA00023306"/>
    </source>
</evidence>
<feature type="domain" description="POTRA" evidence="9">
    <location>
        <begin position="50"/>
        <end position="118"/>
    </location>
</feature>
<dbReference type="InterPro" id="IPR034746">
    <property type="entry name" value="POTRA"/>
</dbReference>
<reference evidence="10 11" key="1">
    <citation type="submission" date="2019-03" db="EMBL/GenBank/DDBJ databases">
        <authorList>
            <person name="Jensen L."/>
            <person name="Storgaard J."/>
            <person name="Sulaj E."/>
            <person name="Schramm A."/>
            <person name="Marshall I.P.G."/>
        </authorList>
    </citation>
    <scope>NUCLEOTIDE SEQUENCE [LARGE SCALE GENOMIC DNA]</scope>
    <source>
        <strain evidence="10 11">2017H2G3</strain>
    </source>
</reference>
<evidence type="ECO:0000256" key="4">
    <source>
        <dbReference type="ARBA" id="ARBA00022692"/>
    </source>
</evidence>
<keyword evidence="7 8" id="KW-0131">Cell cycle</keyword>
<dbReference type="InterPro" id="IPR005548">
    <property type="entry name" value="Cell_div_FtsQ/DivIB_C"/>
</dbReference>
<dbReference type="PANTHER" id="PTHR37820">
    <property type="entry name" value="CELL DIVISION PROTEIN DIVIB"/>
    <property type="match status" value="1"/>
</dbReference>
<keyword evidence="4 8" id="KW-0812">Transmembrane</keyword>
<keyword evidence="6 8" id="KW-0472">Membrane</keyword>
<dbReference type="GO" id="GO:0043093">
    <property type="term" value="P:FtsZ-dependent cytokinesis"/>
    <property type="evidence" value="ECO:0007669"/>
    <property type="project" value="UniProtKB-UniRule"/>
</dbReference>
<comment type="function">
    <text evidence="8">Cell division protein that may be involved in stabilizing or promoting the assembly of the division complex.</text>
</comment>
<protein>
    <recommendedName>
        <fullName evidence="8">Cell division protein DivIB</fullName>
    </recommendedName>
</protein>
<keyword evidence="2 8" id="KW-1003">Cell membrane</keyword>
<keyword evidence="3 8" id="KW-0132">Cell division</keyword>
<dbReference type="AlphaFoldDB" id="A0A4R1B110"/>
<proteinExistence type="inferred from homology"/>
<comment type="caution">
    <text evidence="10">The sequence shown here is derived from an EMBL/GenBank/DDBJ whole genome shotgun (WGS) entry which is preliminary data.</text>
</comment>
<evidence type="ECO:0000256" key="6">
    <source>
        <dbReference type="ARBA" id="ARBA00023136"/>
    </source>
</evidence>
<dbReference type="PROSITE" id="PS51779">
    <property type="entry name" value="POTRA"/>
    <property type="match status" value="1"/>
</dbReference>
<comment type="subcellular location">
    <subcellularLocation>
        <location evidence="8">Cell membrane</location>
        <topology evidence="8">Single-pass type II membrane protein</topology>
    </subcellularLocation>
    <subcellularLocation>
        <location evidence="1">Membrane</location>
    </subcellularLocation>
    <text evidence="8">Localizes to the division septum.</text>
</comment>
<dbReference type="HAMAP" id="MF_00912">
    <property type="entry name" value="DivIB"/>
    <property type="match status" value="1"/>
</dbReference>
<evidence type="ECO:0000313" key="10">
    <source>
        <dbReference type="EMBL" id="TCJ06073.1"/>
    </source>
</evidence>
<dbReference type="STRING" id="1742358.GCA_001439605_01551"/>
<comment type="similarity">
    <text evidence="8">Belongs to the FtsQ/DivIB family. DivIB subfamily.</text>
</comment>
<evidence type="ECO:0000256" key="2">
    <source>
        <dbReference type="ARBA" id="ARBA00022475"/>
    </source>
</evidence>
<dbReference type="InterPro" id="IPR050487">
    <property type="entry name" value="FtsQ_DivIB"/>
</dbReference>